<evidence type="ECO:0000256" key="8">
    <source>
        <dbReference type="RuleBase" id="RU364054"/>
    </source>
</evidence>
<dbReference type="InterPro" id="IPR015659">
    <property type="entry name" value="Proline_oxidase"/>
</dbReference>
<name>A0AAV4RP50_9ARAC</name>
<dbReference type="EMBL" id="BPLQ01006355">
    <property type="protein sequence ID" value="GIY21882.1"/>
    <property type="molecule type" value="Genomic_DNA"/>
</dbReference>
<dbReference type="GO" id="GO:0004657">
    <property type="term" value="F:proline dehydrogenase activity"/>
    <property type="evidence" value="ECO:0007669"/>
    <property type="project" value="UniProtKB-EC"/>
</dbReference>
<keyword evidence="12" id="KW-1185">Reference proteome</keyword>
<evidence type="ECO:0000256" key="4">
    <source>
        <dbReference type="ARBA" id="ARBA00022827"/>
    </source>
</evidence>
<dbReference type="GO" id="GO:0005739">
    <property type="term" value="C:mitochondrion"/>
    <property type="evidence" value="ECO:0007669"/>
    <property type="project" value="TreeGrafter"/>
</dbReference>
<comment type="caution">
    <text evidence="11">The sequence shown here is derived from an EMBL/GenBank/DDBJ whole genome shotgun (WGS) entry which is preliminary data.</text>
</comment>
<feature type="domain" description="Proline dehydrogenase" evidence="10">
    <location>
        <begin position="146"/>
        <end position="464"/>
    </location>
</feature>
<dbReference type="GO" id="GO:0010133">
    <property type="term" value="P:L-proline catabolic process to L-glutamate"/>
    <property type="evidence" value="ECO:0007669"/>
    <property type="project" value="TreeGrafter"/>
</dbReference>
<organism evidence="11 12">
    <name type="scientific">Caerostris darwini</name>
    <dbReference type="NCBI Taxonomy" id="1538125"/>
    <lineage>
        <taxon>Eukaryota</taxon>
        <taxon>Metazoa</taxon>
        <taxon>Ecdysozoa</taxon>
        <taxon>Arthropoda</taxon>
        <taxon>Chelicerata</taxon>
        <taxon>Arachnida</taxon>
        <taxon>Araneae</taxon>
        <taxon>Araneomorphae</taxon>
        <taxon>Entelegynae</taxon>
        <taxon>Araneoidea</taxon>
        <taxon>Araneidae</taxon>
        <taxon>Caerostris</taxon>
    </lineage>
</organism>
<proteinExistence type="inferred from homology"/>
<evidence type="ECO:0000256" key="6">
    <source>
        <dbReference type="ARBA" id="ARBA00023062"/>
    </source>
</evidence>
<dbReference type="Proteomes" id="UP001054837">
    <property type="component" value="Unassembled WGS sequence"/>
</dbReference>
<dbReference type="InterPro" id="IPR029041">
    <property type="entry name" value="FAD-linked_oxidoreductase-like"/>
</dbReference>
<evidence type="ECO:0000256" key="1">
    <source>
        <dbReference type="ARBA" id="ARBA00001974"/>
    </source>
</evidence>
<comment type="catalytic activity">
    <reaction evidence="7">
        <text>trans-4-hydroxy-L-proline + a quinone = (3R,5S)-1-pyrroline-3-hydroxy-5-carboxylate + a quinol + H(+)</text>
        <dbReference type="Rhea" id="RHEA:52512"/>
        <dbReference type="ChEBI" id="CHEBI:15378"/>
        <dbReference type="ChEBI" id="CHEBI:24646"/>
        <dbReference type="ChEBI" id="CHEBI:58375"/>
        <dbReference type="ChEBI" id="CHEBI:62612"/>
        <dbReference type="ChEBI" id="CHEBI:132124"/>
        <dbReference type="EC" id="1.5.5.3"/>
    </reaction>
</comment>
<dbReference type="InterPro" id="IPR002872">
    <property type="entry name" value="Proline_DH_dom"/>
</dbReference>
<keyword evidence="6 8" id="KW-0642">Proline metabolism</keyword>
<evidence type="ECO:0000256" key="2">
    <source>
        <dbReference type="ARBA" id="ARBA00005869"/>
    </source>
</evidence>
<evidence type="ECO:0000313" key="11">
    <source>
        <dbReference type="EMBL" id="GIY21882.1"/>
    </source>
</evidence>
<dbReference type="PANTHER" id="PTHR13914">
    <property type="entry name" value="PROLINE OXIDASE"/>
    <property type="match status" value="1"/>
</dbReference>
<evidence type="ECO:0000256" key="5">
    <source>
        <dbReference type="ARBA" id="ARBA00023002"/>
    </source>
</evidence>
<keyword evidence="5 8" id="KW-0560">Oxidoreductase</keyword>
<evidence type="ECO:0000256" key="7">
    <source>
        <dbReference type="ARBA" id="ARBA00048242"/>
    </source>
</evidence>
<dbReference type="Pfam" id="PF01619">
    <property type="entry name" value="Pro_dh"/>
    <property type="match status" value="1"/>
</dbReference>
<dbReference type="GO" id="GO:0071949">
    <property type="term" value="F:FAD binding"/>
    <property type="evidence" value="ECO:0007669"/>
    <property type="project" value="TreeGrafter"/>
</dbReference>
<evidence type="ECO:0000313" key="12">
    <source>
        <dbReference type="Proteomes" id="UP001054837"/>
    </source>
</evidence>
<comment type="cofactor">
    <cofactor evidence="1 8">
        <name>FAD</name>
        <dbReference type="ChEBI" id="CHEBI:57692"/>
    </cofactor>
</comment>
<dbReference type="AlphaFoldDB" id="A0AAV4RP50"/>
<dbReference type="EC" id="1.5.5.2" evidence="8"/>
<comment type="similarity">
    <text evidence="2 8">Belongs to the proline oxidase family.</text>
</comment>
<comment type="catalytic activity">
    <reaction evidence="8">
        <text>L-proline + a quinone = (S)-1-pyrroline-5-carboxylate + a quinol + H(+)</text>
        <dbReference type="Rhea" id="RHEA:23784"/>
        <dbReference type="ChEBI" id="CHEBI:15378"/>
        <dbReference type="ChEBI" id="CHEBI:17388"/>
        <dbReference type="ChEBI" id="CHEBI:24646"/>
        <dbReference type="ChEBI" id="CHEBI:60039"/>
        <dbReference type="ChEBI" id="CHEBI:132124"/>
        <dbReference type="EC" id="1.5.5.2"/>
    </reaction>
</comment>
<evidence type="ECO:0000256" key="3">
    <source>
        <dbReference type="ARBA" id="ARBA00022630"/>
    </source>
</evidence>
<gene>
    <name evidence="11" type="primary">prodh2</name>
    <name evidence="11" type="ORF">CDAR_525421</name>
</gene>
<feature type="compositionally biased region" description="Low complexity" evidence="9">
    <location>
        <begin position="13"/>
        <end position="22"/>
    </location>
</feature>
<evidence type="ECO:0000256" key="9">
    <source>
        <dbReference type="SAM" id="MobiDB-lite"/>
    </source>
</evidence>
<feature type="compositionally biased region" description="Polar residues" evidence="9">
    <location>
        <begin position="1"/>
        <end position="12"/>
    </location>
</feature>
<comment type="function">
    <text evidence="8">Converts proline to delta-1-pyrroline-5-carboxylate.</text>
</comment>
<sequence>MENKQNTPRAQWSVSPSSSGVPRPSLQILYLFKRGFYTAMRSILFHSVRRIPFRSLSTPPPNFEDPGVVFQRKSTWEIVRALAVLRACSVNALVDNSLQLLRGMERVVGESGLRVLLKRTLYEQFVGGENPAELQGCMERVSCAGMRCMLAATMEEDVGEGGSERVYRENCRRILEVVDMSSKGCPSPMIQLKLSGLLPARLLVLVGDCYMEAESKLQVAEAIGEGMAGKSVQMKPFEGRLNGEDQDSLRKAVGRFKDICESARQKGVRILVDAECTYLNEGLSALTLGAVAAFNSHAPVVWNTYQCYLKAADHRVQSEMGLIVKQLGAHFGAKMVRGAYMLQERQRALQLGLPSPVCDDYSATCINYDKIVSFLLDKTGELGPRCQFIAATHNEHSIHLVIQKMEAKNLDRRYVCFGQLYGMCDQISNSLAEHGFAVYKSVPYGTLSEVLPYLARRAVENKSVLAGARKEQDLLLRELRSRLLPRPLRSTAPETR</sequence>
<dbReference type="Gene3D" id="3.20.20.220">
    <property type="match status" value="1"/>
</dbReference>
<dbReference type="PANTHER" id="PTHR13914:SF29">
    <property type="entry name" value="HYDROXYPROLINE DEHYDROGENASE"/>
    <property type="match status" value="1"/>
</dbReference>
<feature type="region of interest" description="Disordered" evidence="9">
    <location>
        <begin position="1"/>
        <end position="22"/>
    </location>
</feature>
<accession>A0AAV4RP50</accession>
<reference evidence="11 12" key="1">
    <citation type="submission" date="2021-06" db="EMBL/GenBank/DDBJ databases">
        <title>Caerostris darwini draft genome.</title>
        <authorList>
            <person name="Kono N."/>
            <person name="Arakawa K."/>
        </authorList>
    </citation>
    <scope>NUCLEOTIDE SEQUENCE [LARGE SCALE GENOMIC DNA]</scope>
</reference>
<protein>
    <recommendedName>
        <fullName evidence="8">Proline dehydrogenase</fullName>
        <ecNumber evidence="8">1.5.5.2</ecNumber>
    </recommendedName>
</protein>
<dbReference type="SUPFAM" id="SSF51730">
    <property type="entry name" value="FAD-linked oxidoreductase"/>
    <property type="match status" value="1"/>
</dbReference>
<evidence type="ECO:0000259" key="10">
    <source>
        <dbReference type="Pfam" id="PF01619"/>
    </source>
</evidence>
<keyword evidence="4 8" id="KW-0274">FAD</keyword>
<keyword evidence="3 8" id="KW-0285">Flavoprotein</keyword>